<protein>
    <submittedName>
        <fullName evidence="2">Uncharacterized protein</fullName>
    </submittedName>
</protein>
<accession>A0ABQ1AUJ5</accession>
<evidence type="ECO:0000256" key="1">
    <source>
        <dbReference type="SAM" id="MobiDB-lite"/>
    </source>
</evidence>
<name>A0ABQ1AUJ5_9EURO</name>
<feature type="region of interest" description="Disordered" evidence="1">
    <location>
        <begin position="1"/>
        <end position="30"/>
    </location>
</feature>
<dbReference type="EMBL" id="BLKG01000055">
    <property type="protein sequence ID" value="GFF88329.1"/>
    <property type="molecule type" value="Genomic_DNA"/>
</dbReference>
<proteinExistence type="predicted"/>
<evidence type="ECO:0000313" key="2">
    <source>
        <dbReference type="EMBL" id="GFF88329.1"/>
    </source>
</evidence>
<gene>
    <name evidence="2" type="ORF">IFM53868_05459</name>
</gene>
<reference evidence="2 3" key="1">
    <citation type="submission" date="2020-01" db="EMBL/GenBank/DDBJ databases">
        <title>Draft genome sequence of Aspergillus udagawae IFM 53868.</title>
        <authorList>
            <person name="Takahashi H."/>
            <person name="Yaguchi T."/>
        </authorList>
    </citation>
    <scope>NUCLEOTIDE SEQUENCE [LARGE SCALE GENOMIC DNA]</scope>
    <source>
        <strain evidence="2 3">IFM 53868</strain>
    </source>
</reference>
<evidence type="ECO:0000313" key="3">
    <source>
        <dbReference type="Proteomes" id="UP000465266"/>
    </source>
</evidence>
<comment type="caution">
    <text evidence="2">The sequence shown here is derived from an EMBL/GenBank/DDBJ whole genome shotgun (WGS) entry which is preliminary data.</text>
</comment>
<feature type="compositionally biased region" description="Pro residues" evidence="1">
    <location>
        <begin position="16"/>
        <end position="25"/>
    </location>
</feature>
<keyword evidence="3" id="KW-1185">Reference proteome</keyword>
<sequence length="87" mass="9659">MPQSSQTHGWKRPPSLLLPPPPGPASPDASTLGRLSHHLAGVELLSGWFCLFVISTRPILLLGDIELFISHKRTAVYKLFGWRIYLA</sequence>
<organism evidence="2 3">
    <name type="scientific">Aspergillus udagawae</name>
    <dbReference type="NCBI Taxonomy" id="91492"/>
    <lineage>
        <taxon>Eukaryota</taxon>
        <taxon>Fungi</taxon>
        <taxon>Dikarya</taxon>
        <taxon>Ascomycota</taxon>
        <taxon>Pezizomycotina</taxon>
        <taxon>Eurotiomycetes</taxon>
        <taxon>Eurotiomycetidae</taxon>
        <taxon>Eurotiales</taxon>
        <taxon>Aspergillaceae</taxon>
        <taxon>Aspergillus</taxon>
        <taxon>Aspergillus subgen. Fumigati</taxon>
    </lineage>
</organism>
<dbReference type="Proteomes" id="UP000465266">
    <property type="component" value="Unassembled WGS sequence"/>
</dbReference>